<dbReference type="InterPro" id="IPR051235">
    <property type="entry name" value="CEP152/SHC-Transforming"/>
</dbReference>
<dbReference type="PANTHER" id="PTHR10337">
    <property type="entry name" value="SHC TRANSFORMING PROTEIN"/>
    <property type="match status" value="1"/>
</dbReference>
<evidence type="ECO:0000256" key="1">
    <source>
        <dbReference type="SAM" id="Coils"/>
    </source>
</evidence>
<feature type="coiled-coil region" evidence="1">
    <location>
        <begin position="182"/>
        <end position="239"/>
    </location>
</feature>
<reference evidence="2 3" key="1">
    <citation type="journal article" date="2022" name="Allergy">
        <title>Genome assembly and annotation of Periplaneta americana reveal a comprehensive cockroach allergen profile.</title>
        <authorList>
            <person name="Wang L."/>
            <person name="Xiong Q."/>
            <person name="Saelim N."/>
            <person name="Wang L."/>
            <person name="Nong W."/>
            <person name="Wan A.T."/>
            <person name="Shi M."/>
            <person name="Liu X."/>
            <person name="Cao Q."/>
            <person name="Hui J.H.L."/>
            <person name="Sookrung N."/>
            <person name="Leung T.F."/>
            <person name="Tungtrongchitr A."/>
            <person name="Tsui S.K.W."/>
        </authorList>
    </citation>
    <scope>NUCLEOTIDE SEQUENCE [LARGE SCALE GENOMIC DNA]</scope>
    <source>
        <strain evidence="2">PWHHKU_190912</strain>
    </source>
</reference>
<accession>A0ABQ8TVL5</accession>
<dbReference type="EMBL" id="JAJSOF020000001">
    <property type="protein sequence ID" value="KAJ4450714.1"/>
    <property type="molecule type" value="Genomic_DNA"/>
</dbReference>
<proteinExistence type="predicted"/>
<evidence type="ECO:0000313" key="3">
    <source>
        <dbReference type="Proteomes" id="UP001148838"/>
    </source>
</evidence>
<sequence>MEQLQVLYDMRVREVHHLAEQLEQEKQKSTREKDQLYRKFALSEAEKERAKQQHTQVTKLLTSSKEKVSELEKEVETLKGNLKNMEESNMKIANELDAVTTSAKDLEQKVCFLERNKFSNTDALLRGVQERHDKEIQNMRNQMESVQAQLRAKVSECDNLHQRLTDLTRTHEAQIVEKTDTINQLMVNLEESQRHCQNLMAKVDNRKIIAEREELEKEMQKLRTELNTARTDLKHYEAVAQFGLLGAEDSDSFVMNHKSSGPSNDLNIRLRDELQRCLAGLQMKRKEIKRLKSQVEDQGRVIEEMKKNTERSAEVSNLKSELAALKLEKESLKDELLSVRQNNVEEKKRAIDKHSEEYIQWHDQTLVRVRQEAEQQIQSISADFRLLITFKTTACSIRLKDMQNECDRVKNLYIEVCASKDQLLTALECEQKAKNDLLRHLNLTNEKLKSVQKDLEVEQKKVCILFSGYFVLLWNNKVFFVLIVDTVQYISYS</sequence>
<comment type="caution">
    <text evidence="2">The sequence shown here is derived from an EMBL/GenBank/DDBJ whole genome shotgun (WGS) entry which is preliminary data.</text>
</comment>
<name>A0ABQ8TVL5_PERAM</name>
<organism evidence="2 3">
    <name type="scientific">Periplaneta americana</name>
    <name type="common">American cockroach</name>
    <name type="synonym">Blatta americana</name>
    <dbReference type="NCBI Taxonomy" id="6978"/>
    <lineage>
        <taxon>Eukaryota</taxon>
        <taxon>Metazoa</taxon>
        <taxon>Ecdysozoa</taxon>
        <taxon>Arthropoda</taxon>
        <taxon>Hexapoda</taxon>
        <taxon>Insecta</taxon>
        <taxon>Pterygota</taxon>
        <taxon>Neoptera</taxon>
        <taxon>Polyneoptera</taxon>
        <taxon>Dictyoptera</taxon>
        <taxon>Blattodea</taxon>
        <taxon>Blattoidea</taxon>
        <taxon>Blattidae</taxon>
        <taxon>Blattinae</taxon>
        <taxon>Periplaneta</taxon>
    </lineage>
</organism>
<dbReference type="PANTHER" id="PTHR10337:SF6">
    <property type="entry name" value="CENTROSOMAL PROTEIN OF 152 KDA"/>
    <property type="match status" value="1"/>
</dbReference>
<feature type="coiled-coil region" evidence="1">
    <location>
        <begin position="278"/>
        <end position="349"/>
    </location>
</feature>
<keyword evidence="3" id="KW-1185">Reference proteome</keyword>
<dbReference type="Proteomes" id="UP001148838">
    <property type="component" value="Unassembled WGS sequence"/>
</dbReference>
<evidence type="ECO:0000313" key="2">
    <source>
        <dbReference type="EMBL" id="KAJ4450714.1"/>
    </source>
</evidence>
<protein>
    <submittedName>
        <fullName evidence="2">Uncharacterized protein</fullName>
    </submittedName>
</protein>
<feature type="coiled-coil region" evidence="1">
    <location>
        <begin position="12"/>
        <end position="156"/>
    </location>
</feature>
<gene>
    <name evidence="2" type="ORF">ANN_02144</name>
</gene>
<keyword evidence="1" id="KW-0175">Coiled coil</keyword>